<dbReference type="Proteomes" id="UP001299970">
    <property type="component" value="Unassembled WGS sequence"/>
</dbReference>
<evidence type="ECO:0000313" key="6">
    <source>
        <dbReference type="Proteomes" id="UP001299970"/>
    </source>
</evidence>
<dbReference type="Gene3D" id="3.40.50.10420">
    <property type="entry name" value="NagB/RpiA/CoA transferase-like"/>
    <property type="match status" value="1"/>
</dbReference>
<dbReference type="NCBIfam" id="TIGR02727">
    <property type="entry name" value="MTHFS_bact"/>
    <property type="match status" value="1"/>
</dbReference>
<comment type="cofactor">
    <cofactor evidence="4">
        <name>Mg(2+)</name>
        <dbReference type="ChEBI" id="CHEBI:18420"/>
    </cofactor>
</comment>
<evidence type="ECO:0000256" key="3">
    <source>
        <dbReference type="ARBA" id="ARBA00022840"/>
    </source>
</evidence>
<accession>A0ABS9TTE6</accession>
<comment type="catalytic activity">
    <reaction evidence="4">
        <text>(6S)-5-formyl-5,6,7,8-tetrahydrofolate + ATP = (6R)-5,10-methenyltetrahydrofolate + ADP + phosphate</text>
        <dbReference type="Rhea" id="RHEA:10488"/>
        <dbReference type="ChEBI" id="CHEBI:30616"/>
        <dbReference type="ChEBI" id="CHEBI:43474"/>
        <dbReference type="ChEBI" id="CHEBI:57455"/>
        <dbReference type="ChEBI" id="CHEBI:57457"/>
        <dbReference type="ChEBI" id="CHEBI:456216"/>
        <dbReference type="EC" id="6.3.3.2"/>
    </reaction>
</comment>
<dbReference type="SUPFAM" id="SSF100950">
    <property type="entry name" value="NagB/RpiA/CoA transferase-like"/>
    <property type="match status" value="1"/>
</dbReference>
<evidence type="ECO:0000313" key="5">
    <source>
        <dbReference type="EMBL" id="MCH6171834.1"/>
    </source>
</evidence>
<dbReference type="PIRSF" id="PIRSF006806">
    <property type="entry name" value="FTHF_cligase"/>
    <property type="match status" value="1"/>
</dbReference>
<keyword evidence="6" id="KW-1185">Reference proteome</keyword>
<name>A0ABS9TTE6_9PSEU</name>
<dbReference type="GO" id="GO:0030272">
    <property type="term" value="F:5-formyltetrahydrofolate cyclo-ligase activity"/>
    <property type="evidence" value="ECO:0007669"/>
    <property type="project" value="UniProtKB-EC"/>
</dbReference>
<proteinExistence type="inferred from homology"/>
<dbReference type="InterPro" id="IPR037171">
    <property type="entry name" value="NagB/RpiA_transferase-like"/>
</dbReference>
<keyword evidence="2 4" id="KW-0547">Nucleotide-binding</keyword>
<keyword evidence="5" id="KW-0436">Ligase</keyword>
<keyword evidence="4" id="KW-0460">Magnesium</keyword>
<comment type="similarity">
    <text evidence="1 4">Belongs to the 5-formyltetrahydrofolate cyclo-ligase family.</text>
</comment>
<dbReference type="RefSeq" id="WP_241042639.1">
    <property type="nucleotide sequence ID" value="NZ_BAAAJF010000012.1"/>
</dbReference>
<dbReference type="Pfam" id="PF01812">
    <property type="entry name" value="5-FTHF_cyc-lig"/>
    <property type="match status" value="1"/>
</dbReference>
<dbReference type="PANTHER" id="PTHR23407">
    <property type="entry name" value="ATPASE INHIBITOR/5-FORMYLTETRAHYDROFOLATE CYCLO-LIGASE"/>
    <property type="match status" value="1"/>
</dbReference>
<keyword evidence="4" id="KW-0479">Metal-binding</keyword>
<sequence>MTARANRTERAVVAAKVKWRARLLAARRAIPPHVRSERAVALARSAVDLAATTGGPVCAYLPVGIEPGSPELVAALHAAGHEVLLPVVPAVPGPLDWARYDGPGATAAGPLGLQEPTGPRLGPAAVATARLILVPALAADRSGRRLGRGGGYYDRTLPLVADDVPLVVVLNDDELVDELPAEPHDRRVTAALLADAGHTPLRGDPLGNRS</sequence>
<organism evidence="5 6">
    <name type="scientific">Pseudonocardia alaniniphila</name>
    <dbReference type="NCBI Taxonomy" id="75291"/>
    <lineage>
        <taxon>Bacteria</taxon>
        <taxon>Bacillati</taxon>
        <taxon>Actinomycetota</taxon>
        <taxon>Actinomycetes</taxon>
        <taxon>Pseudonocardiales</taxon>
        <taxon>Pseudonocardiaceae</taxon>
        <taxon>Pseudonocardia</taxon>
    </lineage>
</organism>
<keyword evidence="3 4" id="KW-0067">ATP-binding</keyword>
<evidence type="ECO:0000256" key="1">
    <source>
        <dbReference type="ARBA" id="ARBA00010638"/>
    </source>
</evidence>
<dbReference type="PANTHER" id="PTHR23407:SF1">
    <property type="entry name" value="5-FORMYLTETRAHYDROFOLATE CYCLO-LIGASE"/>
    <property type="match status" value="1"/>
</dbReference>
<dbReference type="EC" id="6.3.3.2" evidence="4"/>
<dbReference type="EMBL" id="JAKXMK010000050">
    <property type="protein sequence ID" value="MCH6171834.1"/>
    <property type="molecule type" value="Genomic_DNA"/>
</dbReference>
<evidence type="ECO:0000256" key="4">
    <source>
        <dbReference type="RuleBase" id="RU361279"/>
    </source>
</evidence>
<dbReference type="InterPro" id="IPR002698">
    <property type="entry name" value="FTHF_cligase"/>
</dbReference>
<protein>
    <recommendedName>
        <fullName evidence="4">5-formyltetrahydrofolate cyclo-ligase</fullName>
        <ecNumber evidence="4">6.3.3.2</ecNumber>
    </recommendedName>
</protein>
<evidence type="ECO:0000256" key="2">
    <source>
        <dbReference type="ARBA" id="ARBA00022741"/>
    </source>
</evidence>
<dbReference type="InterPro" id="IPR024185">
    <property type="entry name" value="FTHF_cligase-like_sf"/>
</dbReference>
<gene>
    <name evidence="5" type="ORF">MMF94_39635</name>
</gene>
<comment type="caution">
    <text evidence="5">The sequence shown here is derived from an EMBL/GenBank/DDBJ whole genome shotgun (WGS) entry which is preliminary data.</text>
</comment>
<reference evidence="5 6" key="1">
    <citation type="submission" date="2022-03" db="EMBL/GenBank/DDBJ databases">
        <title>Pseudonocardia alaer sp. nov., a novel actinomycete isolated from reed forest soil.</title>
        <authorList>
            <person name="Wang L."/>
        </authorList>
    </citation>
    <scope>NUCLEOTIDE SEQUENCE [LARGE SCALE GENOMIC DNA]</scope>
    <source>
        <strain evidence="5 6">Y-16303</strain>
    </source>
</reference>